<keyword evidence="2 4" id="KW-0238">DNA-binding</keyword>
<evidence type="ECO:0000256" key="2">
    <source>
        <dbReference type="ARBA" id="ARBA00023125"/>
    </source>
</evidence>
<accession>A0ABS3RNE9</accession>
<dbReference type="Pfam" id="PF00440">
    <property type="entry name" value="TetR_N"/>
    <property type="match status" value="1"/>
</dbReference>
<gene>
    <name evidence="6" type="ORF">J4709_11955</name>
</gene>
<dbReference type="SUPFAM" id="SSF46689">
    <property type="entry name" value="Homeodomain-like"/>
    <property type="match status" value="1"/>
</dbReference>
<evidence type="ECO:0000313" key="7">
    <source>
        <dbReference type="Proteomes" id="UP000680206"/>
    </source>
</evidence>
<dbReference type="PANTHER" id="PTHR30055">
    <property type="entry name" value="HTH-TYPE TRANSCRIPTIONAL REGULATOR RUTR"/>
    <property type="match status" value="1"/>
</dbReference>
<keyword evidence="7" id="KW-1185">Reference proteome</keyword>
<dbReference type="InterPro" id="IPR001647">
    <property type="entry name" value="HTH_TetR"/>
</dbReference>
<dbReference type="InterPro" id="IPR050109">
    <property type="entry name" value="HTH-type_TetR-like_transc_reg"/>
</dbReference>
<feature type="DNA-binding region" description="H-T-H motif" evidence="4">
    <location>
        <begin position="39"/>
        <end position="58"/>
    </location>
</feature>
<organism evidence="6 7">
    <name type="scientific">Actinomadura violacea</name>
    <dbReference type="NCBI Taxonomy" id="2819934"/>
    <lineage>
        <taxon>Bacteria</taxon>
        <taxon>Bacillati</taxon>
        <taxon>Actinomycetota</taxon>
        <taxon>Actinomycetes</taxon>
        <taxon>Streptosporangiales</taxon>
        <taxon>Thermomonosporaceae</taxon>
        <taxon>Actinomadura</taxon>
    </lineage>
</organism>
<name>A0ABS3RNE9_9ACTN</name>
<protein>
    <submittedName>
        <fullName evidence="6">TetR/AcrR family transcriptional regulator</fullName>
    </submittedName>
</protein>
<dbReference type="EMBL" id="JAGEPF010000007">
    <property type="protein sequence ID" value="MBO2458280.1"/>
    <property type="molecule type" value="Genomic_DNA"/>
</dbReference>
<comment type="caution">
    <text evidence="6">The sequence shown here is derived from an EMBL/GenBank/DDBJ whole genome shotgun (WGS) entry which is preliminary data.</text>
</comment>
<dbReference type="Gene3D" id="1.10.357.10">
    <property type="entry name" value="Tetracycline Repressor, domain 2"/>
    <property type="match status" value="1"/>
</dbReference>
<dbReference type="Proteomes" id="UP000680206">
    <property type="component" value="Unassembled WGS sequence"/>
</dbReference>
<dbReference type="Gene3D" id="1.10.10.60">
    <property type="entry name" value="Homeodomain-like"/>
    <property type="match status" value="1"/>
</dbReference>
<dbReference type="SUPFAM" id="SSF48498">
    <property type="entry name" value="Tetracyclin repressor-like, C-terminal domain"/>
    <property type="match status" value="1"/>
</dbReference>
<evidence type="ECO:0000259" key="5">
    <source>
        <dbReference type="PROSITE" id="PS50977"/>
    </source>
</evidence>
<dbReference type="RefSeq" id="WP_208240193.1">
    <property type="nucleotide sequence ID" value="NZ_JAGEPF010000007.1"/>
</dbReference>
<reference evidence="6 7" key="1">
    <citation type="submission" date="2021-03" db="EMBL/GenBank/DDBJ databases">
        <title>Actinomadura violae sp. nov., isolated from lichen in Thailand.</title>
        <authorList>
            <person name="Kanchanasin P."/>
            <person name="Saeng-In P."/>
            <person name="Phongsopitanun W."/>
            <person name="Yuki M."/>
            <person name="Kudo T."/>
            <person name="Ohkuma M."/>
            <person name="Tanasupawat S."/>
        </authorList>
    </citation>
    <scope>NUCLEOTIDE SEQUENCE [LARGE SCALE GENOMIC DNA]</scope>
    <source>
        <strain evidence="6 7">LCR2-06</strain>
    </source>
</reference>
<dbReference type="PROSITE" id="PS50977">
    <property type="entry name" value="HTH_TETR_2"/>
    <property type="match status" value="1"/>
</dbReference>
<evidence type="ECO:0000256" key="4">
    <source>
        <dbReference type="PROSITE-ProRule" id="PRU00335"/>
    </source>
</evidence>
<dbReference type="PANTHER" id="PTHR30055:SF234">
    <property type="entry name" value="HTH-TYPE TRANSCRIPTIONAL REGULATOR BETI"/>
    <property type="match status" value="1"/>
</dbReference>
<feature type="domain" description="HTH tetR-type" evidence="5">
    <location>
        <begin position="16"/>
        <end position="76"/>
    </location>
</feature>
<dbReference type="InterPro" id="IPR036271">
    <property type="entry name" value="Tet_transcr_reg_TetR-rel_C_sf"/>
</dbReference>
<evidence type="ECO:0000313" key="6">
    <source>
        <dbReference type="EMBL" id="MBO2458280.1"/>
    </source>
</evidence>
<evidence type="ECO:0000256" key="3">
    <source>
        <dbReference type="ARBA" id="ARBA00023163"/>
    </source>
</evidence>
<keyword evidence="3" id="KW-0804">Transcription</keyword>
<evidence type="ECO:0000256" key="1">
    <source>
        <dbReference type="ARBA" id="ARBA00023015"/>
    </source>
</evidence>
<dbReference type="PRINTS" id="PR00455">
    <property type="entry name" value="HTHTETR"/>
</dbReference>
<dbReference type="InterPro" id="IPR009057">
    <property type="entry name" value="Homeodomain-like_sf"/>
</dbReference>
<keyword evidence="1" id="KW-0805">Transcription regulation</keyword>
<sequence>MSASEPTPASRRQKAAQTEIALKEAARRVFARDGYLNAKITDITAEAGRSAGSFYKHFTGKQDVLQALLSDWLAQAGRELSAHEAGDDLSAEPALRARVAAYWHTYKAHLPEIQALGQAALVDPEFAERLAQIRHAQLQTMREHLQRLKIAGFDLPGTPVVLASAFNALLEGFCAVWLTGKGEPAGRSLTDDEAIGTLTGLLRHGLTGPAHSA</sequence>
<proteinExistence type="predicted"/>